<dbReference type="InterPro" id="IPR016101">
    <property type="entry name" value="CO_DH_a-bundle"/>
</dbReference>
<reference evidence="12" key="1">
    <citation type="submission" date="2017-09" db="EMBL/GenBank/DDBJ databases">
        <title>Depth-based differentiation of microbial function through sediment-hosted aquifers and enrichment of novel symbionts in the deep terrestrial subsurface.</title>
        <authorList>
            <person name="Probst A.J."/>
            <person name="Ladd B."/>
            <person name="Jarett J.K."/>
            <person name="Geller-Mcgrath D.E."/>
            <person name="Sieber C.M.K."/>
            <person name="Emerson J.B."/>
            <person name="Anantharaman K."/>
            <person name="Thomas B.C."/>
            <person name="Malmstrom R."/>
            <person name="Stieglmeier M."/>
            <person name="Klingl A."/>
            <person name="Woyke T."/>
            <person name="Ryan C.M."/>
            <person name="Banfield J.F."/>
        </authorList>
    </citation>
    <scope>NUCLEOTIDE SEQUENCE [LARGE SCALE GENOMIC DNA]</scope>
</reference>
<evidence type="ECO:0000256" key="6">
    <source>
        <dbReference type="ARBA" id="ARBA00023004"/>
    </source>
</evidence>
<feature type="binding site" evidence="10">
    <location>
        <position position="516"/>
    </location>
    <ligand>
        <name>[Ni-4Fe-4S] cluster</name>
        <dbReference type="ChEBI" id="CHEBI:47739"/>
    </ligand>
</feature>
<feature type="binding site" evidence="10">
    <location>
        <position position="334"/>
    </location>
    <ligand>
        <name>[Ni-4Fe-4S] cluster</name>
        <dbReference type="ChEBI" id="CHEBI:47739"/>
    </ligand>
</feature>
<keyword evidence="6 9" id="KW-0408">Iron</keyword>
<dbReference type="PANTHER" id="PTHR30109">
    <property type="entry name" value="HYDROXYLAMINE REDUCTASE"/>
    <property type="match status" value="1"/>
</dbReference>
<dbReference type="InterPro" id="IPR010047">
    <property type="entry name" value="CODH"/>
</dbReference>
<feature type="binding site" evidence="10">
    <location>
        <position position="43"/>
    </location>
    <ligand>
        <name>[4Fe-4S] cluster</name>
        <dbReference type="ChEBI" id="CHEBI:49883"/>
        <label>1</label>
        <note>ligand shared between dimeric partners</note>
    </ligand>
</feature>
<feature type="binding site" evidence="10">
    <location>
        <position position="47"/>
    </location>
    <ligand>
        <name>[4Fe-4S] cluster</name>
        <dbReference type="ChEBI" id="CHEBI:49883"/>
        <label>2</label>
    </ligand>
</feature>
<feature type="binding site" evidence="10">
    <location>
        <position position="445"/>
    </location>
    <ligand>
        <name>[Ni-4Fe-4S] cluster</name>
        <dbReference type="ChEBI" id="CHEBI:47739"/>
    </ligand>
</feature>
<dbReference type="PIRSF" id="PIRSF005023">
    <property type="entry name" value="CODH"/>
    <property type="match status" value="1"/>
</dbReference>
<proteinExistence type="predicted"/>
<feature type="binding site" evidence="10">
    <location>
        <position position="68"/>
    </location>
    <ligand>
        <name>[4Fe-4S] cluster</name>
        <dbReference type="ChEBI" id="CHEBI:49883"/>
        <label>2</label>
    </ligand>
</feature>
<protein>
    <recommendedName>
        <fullName evidence="9">Carbon monoxide dehydrogenase</fullName>
        <ecNumber evidence="9">1.2.7.4</ecNumber>
    </recommendedName>
</protein>
<dbReference type="GO" id="GO:0043885">
    <property type="term" value="F:anaerobic carbon-monoxide dehydrogenase activity"/>
    <property type="evidence" value="ECO:0007669"/>
    <property type="project" value="UniProtKB-UniRule"/>
</dbReference>
<evidence type="ECO:0000256" key="4">
    <source>
        <dbReference type="ARBA" id="ARBA00022723"/>
    </source>
</evidence>
<dbReference type="RefSeq" id="WP_286678067.1">
    <property type="nucleotide sequence ID" value="NZ_MNXI01000056.1"/>
</dbReference>
<dbReference type="EC" id="1.2.7.4" evidence="9"/>
<evidence type="ECO:0000313" key="12">
    <source>
        <dbReference type="Proteomes" id="UP000230956"/>
    </source>
</evidence>
<dbReference type="NCBIfam" id="TIGR01702">
    <property type="entry name" value="CO_DH_cata"/>
    <property type="match status" value="1"/>
</dbReference>
<dbReference type="InterPro" id="IPR004137">
    <property type="entry name" value="HCP/CODH"/>
</dbReference>
<dbReference type="Gene3D" id="3.40.50.2030">
    <property type="match status" value="2"/>
</dbReference>
<accession>A0A2M7T6F9</accession>
<feature type="binding site" evidence="10">
    <location>
        <position position="44"/>
    </location>
    <ligand>
        <name>[4Fe-4S] cluster</name>
        <dbReference type="ChEBI" id="CHEBI:49883"/>
        <label>2</label>
    </ligand>
</feature>
<keyword evidence="4 9" id="KW-0479">Metal-binding</keyword>
<dbReference type="GO" id="GO:0051539">
    <property type="term" value="F:4 iron, 4 sulfur cluster binding"/>
    <property type="evidence" value="ECO:0007669"/>
    <property type="project" value="UniProtKB-UniRule"/>
</dbReference>
<dbReference type="Gene3D" id="1.20.1270.30">
    <property type="match status" value="1"/>
</dbReference>
<feature type="binding site" evidence="10">
    <location>
        <position position="260"/>
    </location>
    <ligand>
        <name>[Ni-4Fe-4S] cluster</name>
        <dbReference type="ChEBI" id="CHEBI:47739"/>
    </ligand>
</feature>
<feature type="binding site" evidence="10">
    <location>
        <position position="52"/>
    </location>
    <ligand>
        <name>[4Fe-4S] cluster</name>
        <dbReference type="ChEBI" id="CHEBI:49883"/>
        <label>2</label>
    </ligand>
</feature>
<dbReference type="GO" id="GO:0016151">
    <property type="term" value="F:nickel cation binding"/>
    <property type="evidence" value="ECO:0007669"/>
    <property type="project" value="InterPro"/>
</dbReference>
<keyword evidence="2 9" id="KW-0004">4Fe-4S</keyword>
<feature type="binding site" evidence="10">
    <location>
        <position position="35"/>
    </location>
    <ligand>
        <name>[4Fe-4S] cluster</name>
        <dbReference type="ChEBI" id="CHEBI:49883"/>
        <label>1</label>
        <note>ligand shared between dimeric partners</note>
    </ligand>
</feature>
<dbReference type="InterPro" id="IPR011254">
    <property type="entry name" value="Prismane-like_sf"/>
</dbReference>
<gene>
    <name evidence="11" type="primary">cooS</name>
    <name evidence="11" type="ORF">COY37_08420</name>
</gene>
<dbReference type="AlphaFoldDB" id="A0A2M7T6F9"/>
<sequence>MSDKIRSVDPATIEMLEKVGDMSTMFSRAEEMKPCTFGSEGSCCRVCGMGPCRLGGKSKEGREKTGVCGATIHTVAARNLARAVAAGASAHSDHGRSVAMTFLAAAKGEAPGYGIKDEAKLMTVAGYFGVQTEGKTVQEIAVAVGEAALGQYGKQEGTPMAYVHRATEKRQQIWEDLEVYPRGFDREVVQLMHQTHAGVDQDAEHILMSSVRCAMADGWGGSMMATDLQDIMFGTPKPLRSEANLGILKQKDVNIILHGHEPLLSEKIVDIATDPEMIEYAKSKGAEGITLGGICCTGNEVLMRRGVGPAGNVLQQELAIATGVVDAMIVDVQCVFQGIVEASKKYHTKVITTNERAKITGAEHIQFEEHNAIETAKTIVKAAIDNFANRKGEVFIPDHKKPMIAGYSHEYIKYMLGGKFRASFRPLNDAIISGRIQGAVAIVGCNNPRTTHDDSHRFLVEELIKRDILVVMTGCAAQGAAKAGYMTPETMEMAGPGLKEICETIGIAPVLHLGSCVDNSRVLTVLTEVVREGGLGEDISDLPAVGIAPEWYSEKALTIALYCVASGADVIFGGVQAPYRGSSEMMRLTTEGFKEKFGATFEFLPTKEEILEATLNKIQAKRKALGIDTQKERVLFDMDMRRELNV</sequence>
<dbReference type="EMBL" id="PFNG01000202">
    <property type="protein sequence ID" value="PIZ36471.1"/>
    <property type="molecule type" value="Genomic_DNA"/>
</dbReference>
<keyword evidence="5 9" id="KW-0560">Oxidoreductase</keyword>
<dbReference type="GO" id="GO:0050418">
    <property type="term" value="F:hydroxylamine reductase activity"/>
    <property type="evidence" value="ECO:0007669"/>
    <property type="project" value="TreeGrafter"/>
</dbReference>
<dbReference type="Pfam" id="PF03063">
    <property type="entry name" value="Prismane"/>
    <property type="match status" value="1"/>
</dbReference>
<comment type="caution">
    <text evidence="11">The sequence shown here is derived from an EMBL/GenBank/DDBJ whole genome shotgun (WGS) entry which is preliminary data.</text>
</comment>
<evidence type="ECO:0000256" key="8">
    <source>
        <dbReference type="ARBA" id="ARBA00048733"/>
    </source>
</evidence>
<feature type="binding site" evidence="10">
    <location>
        <position position="296"/>
    </location>
    <ligand>
        <name>[Ni-4Fe-4S] cluster</name>
        <dbReference type="ChEBI" id="CHEBI:47739"/>
    </ligand>
</feature>
<feature type="binding site" evidence="10">
    <location>
        <position position="475"/>
    </location>
    <ligand>
        <name>[Ni-4Fe-4S] cluster</name>
        <dbReference type="ChEBI" id="CHEBI:47739"/>
    </ligand>
</feature>
<dbReference type="GO" id="GO:0004601">
    <property type="term" value="F:peroxidase activity"/>
    <property type="evidence" value="ECO:0007669"/>
    <property type="project" value="TreeGrafter"/>
</dbReference>
<comment type="cofactor">
    <cofactor evidence="1">
        <name>[4Fe-4S] cluster</name>
        <dbReference type="ChEBI" id="CHEBI:49883"/>
    </cofactor>
</comment>
<evidence type="ECO:0000256" key="3">
    <source>
        <dbReference type="ARBA" id="ARBA00022596"/>
    </source>
</evidence>
<dbReference type="SUPFAM" id="SSF56821">
    <property type="entry name" value="Prismane protein-like"/>
    <property type="match status" value="1"/>
</dbReference>
<keyword evidence="7 9" id="KW-0411">Iron-sulfur</keyword>
<dbReference type="GO" id="GO:0042542">
    <property type="term" value="P:response to hydrogen peroxide"/>
    <property type="evidence" value="ECO:0007669"/>
    <property type="project" value="TreeGrafter"/>
</dbReference>
<dbReference type="PANTHER" id="PTHR30109:SF4">
    <property type="entry name" value="CARBON MONOXIDE DEHYDROGENASE"/>
    <property type="match status" value="1"/>
</dbReference>
<dbReference type="GO" id="GO:0006091">
    <property type="term" value="P:generation of precursor metabolites and energy"/>
    <property type="evidence" value="ECO:0007669"/>
    <property type="project" value="InterPro"/>
</dbReference>
<name>A0A2M7T6F9_9ACTN</name>
<organism evidence="11 12">
    <name type="scientific">Candidatus Aquicultor secundus</name>
    <dbReference type="NCBI Taxonomy" id="1973895"/>
    <lineage>
        <taxon>Bacteria</taxon>
        <taxon>Bacillati</taxon>
        <taxon>Actinomycetota</taxon>
        <taxon>Candidatus Aquicultoria</taxon>
        <taxon>Candidatus Aquicultorales</taxon>
        <taxon>Candidatus Aquicultoraceae</taxon>
        <taxon>Candidatus Aquicultor</taxon>
    </lineage>
</organism>
<evidence type="ECO:0000256" key="1">
    <source>
        <dbReference type="ARBA" id="ARBA00001966"/>
    </source>
</evidence>
<evidence type="ECO:0000256" key="2">
    <source>
        <dbReference type="ARBA" id="ARBA00022485"/>
    </source>
</evidence>
<dbReference type="Proteomes" id="UP000230956">
    <property type="component" value="Unassembled WGS sequence"/>
</dbReference>
<dbReference type="InterPro" id="IPR016099">
    <property type="entry name" value="Prismane-like_a/b-sand"/>
</dbReference>
<evidence type="ECO:0000256" key="9">
    <source>
        <dbReference type="PIRNR" id="PIRNR005023"/>
    </source>
</evidence>
<keyword evidence="3 10" id="KW-0533">Nickel</keyword>
<comment type="catalytic activity">
    <reaction evidence="8 9">
        <text>CO + 2 oxidized [2Fe-2S]-[ferredoxin] + H2O = 2 reduced [2Fe-2S]-[ferredoxin] + CO2 + 2 H(+)</text>
        <dbReference type="Rhea" id="RHEA:21040"/>
        <dbReference type="Rhea" id="RHEA-COMP:10000"/>
        <dbReference type="Rhea" id="RHEA-COMP:10001"/>
        <dbReference type="ChEBI" id="CHEBI:15377"/>
        <dbReference type="ChEBI" id="CHEBI:15378"/>
        <dbReference type="ChEBI" id="CHEBI:16526"/>
        <dbReference type="ChEBI" id="CHEBI:17245"/>
        <dbReference type="ChEBI" id="CHEBI:33737"/>
        <dbReference type="ChEBI" id="CHEBI:33738"/>
        <dbReference type="EC" id="1.2.7.4"/>
    </reaction>
</comment>
<evidence type="ECO:0000256" key="10">
    <source>
        <dbReference type="PIRSR" id="PIRSR005023-1"/>
    </source>
</evidence>
<evidence type="ECO:0000256" key="7">
    <source>
        <dbReference type="ARBA" id="ARBA00023014"/>
    </source>
</evidence>
<evidence type="ECO:0000313" key="11">
    <source>
        <dbReference type="EMBL" id="PIZ36471.1"/>
    </source>
</evidence>
<evidence type="ECO:0000256" key="5">
    <source>
        <dbReference type="ARBA" id="ARBA00023002"/>
    </source>
</evidence>